<evidence type="ECO:0000313" key="2">
    <source>
        <dbReference type="Proteomes" id="UP000000709"/>
    </source>
</evidence>
<dbReference type="HOGENOM" id="CLU_2661402_0_0_1"/>
<organism evidence="2">
    <name type="scientific">Spathaspora passalidarum (strain NRRL Y-27907 / 11-Y1)</name>
    <dbReference type="NCBI Taxonomy" id="619300"/>
    <lineage>
        <taxon>Eukaryota</taxon>
        <taxon>Fungi</taxon>
        <taxon>Dikarya</taxon>
        <taxon>Ascomycota</taxon>
        <taxon>Saccharomycotina</taxon>
        <taxon>Pichiomycetes</taxon>
        <taxon>Debaryomycetaceae</taxon>
        <taxon>Spathaspora</taxon>
    </lineage>
</organism>
<sequence>MSPKIRVRGPRLRSQKVHVTKETDIIDNDTVERYLVQIHLSSEVLSKLSYPFIETARNENNATPEIQVENTREASI</sequence>
<dbReference type="InParanoid" id="G3AE89"/>
<dbReference type="EMBL" id="GL996499">
    <property type="protein sequence ID" value="EGW35623.1"/>
    <property type="molecule type" value="Genomic_DNA"/>
</dbReference>
<reference evidence="1 2" key="1">
    <citation type="journal article" date="2011" name="Proc. Natl. Acad. Sci. U.S.A.">
        <title>Comparative genomics of xylose-fermenting fungi for enhanced biofuel production.</title>
        <authorList>
            <person name="Wohlbach D.J."/>
            <person name="Kuo A."/>
            <person name="Sato T.K."/>
            <person name="Potts K.M."/>
            <person name="Salamov A.A."/>
            <person name="LaButti K.M."/>
            <person name="Sun H."/>
            <person name="Clum A."/>
            <person name="Pangilinan J.L."/>
            <person name="Lindquist E.A."/>
            <person name="Lucas S."/>
            <person name="Lapidus A."/>
            <person name="Jin M."/>
            <person name="Gunawan C."/>
            <person name="Balan V."/>
            <person name="Dale B.E."/>
            <person name="Jeffries T.W."/>
            <person name="Zinkel R."/>
            <person name="Barry K.W."/>
            <person name="Grigoriev I.V."/>
            <person name="Gasch A.P."/>
        </authorList>
    </citation>
    <scope>NUCLEOTIDE SEQUENCE [LARGE SCALE GENOMIC DNA]</scope>
    <source>
        <strain evidence="2">NRRL Y-27907 / 11-Y1</strain>
    </source>
</reference>
<accession>G3AE89</accession>
<feature type="non-terminal residue" evidence="1">
    <location>
        <position position="76"/>
    </location>
</feature>
<dbReference type="KEGG" id="spaa:SPAPADRAFT_58837"/>
<dbReference type="RefSeq" id="XP_007373035.1">
    <property type="nucleotide sequence ID" value="XM_007372973.1"/>
</dbReference>
<gene>
    <name evidence="1" type="ORF">SPAPADRAFT_58837</name>
</gene>
<protein>
    <submittedName>
        <fullName evidence="1">Uncharacterized protein</fullName>
    </submittedName>
</protein>
<proteinExistence type="predicted"/>
<dbReference type="Proteomes" id="UP000000709">
    <property type="component" value="Unassembled WGS sequence"/>
</dbReference>
<dbReference type="AlphaFoldDB" id="G3AE89"/>
<dbReference type="GeneID" id="18872636"/>
<keyword evidence="2" id="KW-1185">Reference proteome</keyword>
<evidence type="ECO:0000313" key="1">
    <source>
        <dbReference type="EMBL" id="EGW35623.1"/>
    </source>
</evidence>
<name>G3AE89_SPAPN</name>